<dbReference type="EMBL" id="QRAS01000001">
    <property type="protein sequence ID" value="RDL12224.1"/>
    <property type="molecule type" value="Genomic_DNA"/>
</dbReference>
<dbReference type="RefSeq" id="WP_070230272.1">
    <property type="nucleotide sequence ID" value="NZ_BJYO01000002.1"/>
</dbReference>
<reference evidence="1 2" key="1">
    <citation type="submission" date="2018-07" db="EMBL/GenBank/DDBJ databases">
        <title>Genomic Encyclopedia of Type Strains, Phase III (KMG-III): the genomes of soil and plant-associated and newly described type strains.</title>
        <authorList>
            <person name="Whitman W."/>
        </authorList>
    </citation>
    <scope>NUCLEOTIDE SEQUENCE [LARGE SCALE GENOMIC DNA]</scope>
    <source>
        <strain evidence="1 2">CECT 7031</strain>
    </source>
</reference>
<dbReference type="KEGG" id="wso:WSWS_01030"/>
<keyword evidence="1" id="KW-0808">Transferase</keyword>
<proteinExistence type="predicted"/>
<dbReference type="AlphaFoldDB" id="A0A288QXV3"/>
<dbReference type="GeneID" id="94546221"/>
<dbReference type="InterPro" id="IPR016181">
    <property type="entry name" value="Acyl_CoA_acyltransferase"/>
</dbReference>
<sequence>MKIETLTRLSTERLVLRPVVLRDAPALFDYMTDVTVAQWVANGVPQKDMREAVASITNYFLKDPVGKWAITLPGEDILMGTIDLRVDERNRTAEVGYVLNPKYQHHGYVTEAVHELVRLSFEELQLGRVWIGHAVGNDASAGVPRRLGFKQEGILANDHYQNHAWHDTVIWGITPAMFDKLAK</sequence>
<evidence type="ECO:0000313" key="1">
    <source>
        <dbReference type="EMBL" id="RDL12224.1"/>
    </source>
</evidence>
<dbReference type="SUPFAM" id="SSF55729">
    <property type="entry name" value="Acyl-CoA N-acyltransferases (Nat)"/>
    <property type="match status" value="1"/>
</dbReference>
<accession>A0A288QXV3</accession>
<gene>
    <name evidence="1" type="ORF">DFP99_0659</name>
</gene>
<dbReference type="Proteomes" id="UP000254912">
    <property type="component" value="Unassembled WGS sequence"/>
</dbReference>
<comment type="caution">
    <text evidence="1">The sequence shown here is derived from an EMBL/GenBank/DDBJ whole genome shotgun (WGS) entry which is preliminary data.</text>
</comment>
<dbReference type="PANTHER" id="PTHR43792">
    <property type="entry name" value="GNAT FAMILY, PUTATIVE (AFU_ORTHOLOGUE AFUA_3G00765)-RELATED-RELATED"/>
    <property type="match status" value="1"/>
</dbReference>
<protein>
    <submittedName>
        <fullName evidence="1">Ribosomal-protein-alanine N-acetyltransferase</fullName>
    </submittedName>
</protein>
<evidence type="ECO:0000313" key="2">
    <source>
        <dbReference type="Proteomes" id="UP000254912"/>
    </source>
</evidence>
<organism evidence="1 2">
    <name type="scientific">Weissella soli</name>
    <dbReference type="NCBI Taxonomy" id="155866"/>
    <lineage>
        <taxon>Bacteria</taxon>
        <taxon>Bacillati</taxon>
        <taxon>Bacillota</taxon>
        <taxon>Bacilli</taxon>
        <taxon>Lactobacillales</taxon>
        <taxon>Lactobacillaceae</taxon>
        <taxon>Weissella</taxon>
    </lineage>
</organism>
<name>A0A288QXV3_9LACO</name>
<dbReference type="Pfam" id="PF13302">
    <property type="entry name" value="Acetyltransf_3"/>
    <property type="match status" value="1"/>
</dbReference>
<dbReference type="GO" id="GO:0016747">
    <property type="term" value="F:acyltransferase activity, transferring groups other than amino-acyl groups"/>
    <property type="evidence" value="ECO:0007669"/>
    <property type="project" value="InterPro"/>
</dbReference>
<dbReference type="InterPro" id="IPR000182">
    <property type="entry name" value="GNAT_dom"/>
</dbReference>
<dbReference type="Gene3D" id="3.40.630.30">
    <property type="match status" value="1"/>
</dbReference>
<keyword evidence="2" id="KW-1185">Reference proteome</keyword>
<dbReference type="InterPro" id="IPR051531">
    <property type="entry name" value="N-acetyltransferase"/>
</dbReference>
<dbReference type="PROSITE" id="PS51186">
    <property type="entry name" value="GNAT"/>
    <property type="match status" value="1"/>
</dbReference>